<sequence>MTLDLGKDFGPQRNHQDNRRLPPSSPAFDRRQQQHIAADLRLLVTKLAAAKADVFPDFNLNNQSLSCTLIFSQVRNHEHAVEVCVIAICFQFLSPPDLSFSSRV</sequence>
<protein>
    <submittedName>
        <fullName evidence="1">Uncharacterized protein</fullName>
    </submittedName>
</protein>
<dbReference type="Proteomes" id="UP001055811">
    <property type="component" value="Linkage Group LG03"/>
</dbReference>
<evidence type="ECO:0000313" key="1">
    <source>
        <dbReference type="EMBL" id="KAI3764937.1"/>
    </source>
</evidence>
<keyword evidence="2" id="KW-1185">Reference proteome</keyword>
<proteinExistence type="predicted"/>
<reference evidence="2" key="1">
    <citation type="journal article" date="2022" name="Mol. Ecol. Resour.">
        <title>The genomes of chicory, endive, great burdock and yacon provide insights into Asteraceae palaeo-polyploidization history and plant inulin production.</title>
        <authorList>
            <person name="Fan W."/>
            <person name="Wang S."/>
            <person name="Wang H."/>
            <person name="Wang A."/>
            <person name="Jiang F."/>
            <person name="Liu H."/>
            <person name="Zhao H."/>
            <person name="Xu D."/>
            <person name="Zhang Y."/>
        </authorList>
    </citation>
    <scope>NUCLEOTIDE SEQUENCE [LARGE SCALE GENOMIC DNA]</scope>
    <source>
        <strain evidence="2">cv. Punajuju</strain>
    </source>
</reference>
<gene>
    <name evidence="1" type="ORF">L2E82_14954</name>
</gene>
<accession>A0ACB9F2Q0</accession>
<reference evidence="1 2" key="2">
    <citation type="journal article" date="2022" name="Mol. Ecol. Resour.">
        <title>The genomes of chicory, endive, great burdock and yacon provide insights into Asteraceae paleo-polyploidization history and plant inulin production.</title>
        <authorList>
            <person name="Fan W."/>
            <person name="Wang S."/>
            <person name="Wang H."/>
            <person name="Wang A."/>
            <person name="Jiang F."/>
            <person name="Liu H."/>
            <person name="Zhao H."/>
            <person name="Xu D."/>
            <person name="Zhang Y."/>
        </authorList>
    </citation>
    <scope>NUCLEOTIDE SEQUENCE [LARGE SCALE GENOMIC DNA]</scope>
    <source>
        <strain evidence="2">cv. Punajuju</strain>
        <tissue evidence="1">Leaves</tissue>
    </source>
</reference>
<evidence type="ECO:0000313" key="2">
    <source>
        <dbReference type="Proteomes" id="UP001055811"/>
    </source>
</evidence>
<comment type="caution">
    <text evidence="1">The sequence shown here is derived from an EMBL/GenBank/DDBJ whole genome shotgun (WGS) entry which is preliminary data.</text>
</comment>
<organism evidence="1 2">
    <name type="scientific">Cichorium intybus</name>
    <name type="common">Chicory</name>
    <dbReference type="NCBI Taxonomy" id="13427"/>
    <lineage>
        <taxon>Eukaryota</taxon>
        <taxon>Viridiplantae</taxon>
        <taxon>Streptophyta</taxon>
        <taxon>Embryophyta</taxon>
        <taxon>Tracheophyta</taxon>
        <taxon>Spermatophyta</taxon>
        <taxon>Magnoliopsida</taxon>
        <taxon>eudicotyledons</taxon>
        <taxon>Gunneridae</taxon>
        <taxon>Pentapetalae</taxon>
        <taxon>asterids</taxon>
        <taxon>campanulids</taxon>
        <taxon>Asterales</taxon>
        <taxon>Asteraceae</taxon>
        <taxon>Cichorioideae</taxon>
        <taxon>Cichorieae</taxon>
        <taxon>Cichoriinae</taxon>
        <taxon>Cichorium</taxon>
    </lineage>
</organism>
<name>A0ACB9F2Q0_CICIN</name>
<dbReference type="EMBL" id="CM042011">
    <property type="protein sequence ID" value="KAI3764937.1"/>
    <property type="molecule type" value="Genomic_DNA"/>
</dbReference>